<dbReference type="InterPro" id="IPR006076">
    <property type="entry name" value="FAD-dep_OxRdtase"/>
</dbReference>
<dbReference type="Gene3D" id="3.30.9.10">
    <property type="entry name" value="D-Amino Acid Oxidase, subunit A, domain 2"/>
    <property type="match status" value="1"/>
</dbReference>
<dbReference type="Proteomes" id="UP000295511">
    <property type="component" value="Unassembled WGS sequence"/>
</dbReference>
<name>A0A4R5KEB9_9MICC</name>
<reference evidence="2 3" key="1">
    <citation type="submission" date="2019-03" db="EMBL/GenBank/DDBJ databases">
        <title>Whole genome sequence of Arthrobacter sp JH1-1.</title>
        <authorList>
            <person name="Trinh H.N."/>
        </authorList>
    </citation>
    <scope>NUCLEOTIDE SEQUENCE [LARGE SCALE GENOMIC DNA]</scope>
    <source>
        <strain evidence="2 3">JH1-1</strain>
    </source>
</reference>
<evidence type="ECO:0000313" key="2">
    <source>
        <dbReference type="EMBL" id="TDF93661.1"/>
    </source>
</evidence>
<accession>A0A4R5KEB9</accession>
<dbReference type="EMBL" id="SMRU01000018">
    <property type="protein sequence ID" value="TDF93661.1"/>
    <property type="molecule type" value="Genomic_DNA"/>
</dbReference>
<gene>
    <name evidence="2" type="ORF">E1809_15635</name>
</gene>
<keyword evidence="3" id="KW-1185">Reference proteome</keyword>
<dbReference type="AlphaFoldDB" id="A0A4R5KEB9"/>
<organism evidence="2 3">
    <name type="scientific">Arthrobacter terricola</name>
    <dbReference type="NCBI Taxonomy" id="2547396"/>
    <lineage>
        <taxon>Bacteria</taxon>
        <taxon>Bacillati</taxon>
        <taxon>Actinomycetota</taxon>
        <taxon>Actinomycetes</taxon>
        <taxon>Micrococcales</taxon>
        <taxon>Micrococcaceae</taxon>
        <taxon>Arthrobacter</taxon>
    </lineage>
</organism>
<dbReference type="OrthoDB" id="4775411at2"/>
<protein>
    <submittedName>
        <fullName evidence="2">FAD-binding oxidoreductase</fullName>
    </submittedName>
</protein>
<comment type="caution">
    <text evidence="2">The sequence shown here is derived from an EMBL/GenBank/DDBJ whole genome shotgun (WGS) entry which is preliminary data.</text>
</comment>
<dbReference type="InterPro" id="IPR036188">
    <property type="entry name" value="FAD/NAD-bd_sf"/>
</dbReference>
<dbReference type="GO" id="GO:0005737">
    <property type="term" value="C:cytoplasm"/>
    <property type="evidence" value="ECO:0007669"/>
    <property type="project" value="TreeGrafter"/>
</dbReference>
<dbReference type="Gene3D" id="3.50.50.60">
    <property type="entry name" value="FAD/NAD(P)-binding domain"/>
    <property type="match status" value="1"/>
</dbReference>
<dbReference type="PANTHER" id="PTHR13847">
    <property type="entry name" value="SARCOSINE DEHYDROGENASE-RELATED"/>
    <property type="match status" value="1"/>
</dbReference>
<dbReference type="Pfam" id="PF01266">
    <property type="entry name" value="DAO"/>
    <property type="match status" value="1"/>
</dbReference>
<dbReference type="RefSeq" id="WP_133205165.1">
    <property type="nucleotide sequence ID" value="NZ_SMRU01000018.1"/>
</dbReference>
<proteinExistence type="predicted"/>
<evidence type="ECO:0000259" key="1">
    <source>
        <dbReference type="Pfam" id="PF01266"/>
    </source>
</evidence>
<feature type="domain" description="FAD dependent oxidoreductase" evidence="1">
    <location>
        <begin position="2"/>
        <end position="345"/>
    </location>
</feature>
<evidence type="ECO:0000313" key="3">
    <source>
        <dbReference type="Proteomes" id="UP000295511"/>
    </source>
</evidence>
<dbReference type="SUPFAM" id="SSF51905">
    <property type="entry name" value="FAD/NAD(P)-binding domain"/>
    <property type="match status" value="1"/>
</dbReference>
<sequence length="369" mass="38252">MKVIVVGAGVLGASITYQLAKRGVAVTVLDQGIPGEGASAASFAWLNSNAKELRPYHHLSVISMAEWPLVARELGSSSWLHRNGHLHVAATAVQAAGLLARAELLESSGYAAIPVAPREIPRLDPVIRANEDYQAGVFFPGEGHITVPLLIHELLDAATAHGATVRHSTKVEALLSDAESITGVVLEGGERIESDVVVVSAGAGIGGLLETQGISVRTEGTPGVTVTTSPGSSKLTTVLHVPGLSVRPDSGGRLVVRSSGIDADINLTNWTLPEPAVQALFAQLGEALTDVEPAAVRAERIRIAHRPAFDGLPAVGFWDDRPGLYVATVPTGVTLGAVTGRLAAEEITTGKAPKLLAGLQPGRVESMVG</sequence>